<feature type="domain" description="Sugar fermentation stimulation protein C-terminal" evidence="2">
    <location>
        <begin position="83"/>
        <end position="226"/>
    </location>
</feature>
<evidence type="ECO:0000259" key="2">
    <source>
        <dbReference type="Pfam" id="PF03749"/>
    </source>
</evidence>
<dbReference type="InterPro" id="IPR041465">
    <property type="entry name" value="SfsA_N"/>
</dbReference>
<dbReference type="PANTHER" id="PTHR30545:SF2">
    <property type="entry name" value="SUGAR FERMENTATION STIMULATION PROTEIN A"/>
    <property type="match status" value="1"/>
</dbReference>
<sequence>MRFPAPLIQGRLVKRYKRFLSDIAMPDGTEVVAHCANPGSMLGLATPGSVAWLSPATNPARKLKYSWELVEAEGALVGIHTGRANALVEEALEAGRIEALRPYGSIRREVPYGTNSRVDFLLQAPETQDRSLPDCYLEVKSVTLMRRPGLAEFPDSVTARGAKHLAELAKIAQGGQRAVLLFLVQRGDCDTVAVAADIDPAYARALNTAVAQGVEVLCYSCKVSAEAVVLDAALTLAL</sequence>
<accession>A0A967K729</accession>
<comment type="caution">
    <text evidence="4">The sequence shown here is derived from an EMBL/GenBank/DDBJ whole genome shotgun (WGS) entry which is preliminary data.</text>
</comment>
<dbReference type="Pfam" id="PF17746">
    <property type="entry name" value="SfsA_N"/>
    <property type="match status" value="1"/>
</dbReference>
<keyword evidence="5" id="KW-1185">Reference proteome</keyword>
<gene>
    <name evidence="1 4" type="primary">sfsA</name>
    <name evidence="4" type="ORF">HBA54_13435</name>
</gene>
<dbReference type="AlphaFoldDB" id="A0A967K729"/>
<protein>
    <recommendedName>
        <fullName evidence="1">Sugar fermentation stimulation protein homolog</fullName>
    </recommendedName>
</protein>
<dbReference type="EMBL" id="JAAQPH010000009">
    <property type="protein sequence ID" value="NIA69598.1"/>
    <property type="molecule type" value="Genomic_DNA"/>
</dbReference>
<dbReference type="GO" id="GO:0003677">
    <property type="term" value="F:DNA binding"/>
    <property type="evidence" value="ECO:0007669"/>
    <property type="project" value="InterPro"/>
</dbReference>
<comment type="similarity">
    <text evidence="1">Belongs to the SfsA family.</text>
</comment>
<evidence type="ECO:0000313" key="5">
    <source>
        <dbReference type="Proteomes" id="UP000761264"/>
    </source>
</evidence>
<dbReference type="RefSeq" id="WP_167225348.1">
    <property type="nucleotide sequence ID" value="NZ_JAAQPH010000009.1"/>
</dbReference>
<proteinExistence type="inferred from homology"/>
<evidence type="ECO:0000313" key="4">
    <source>
        <dbReference type="EMBL" id="NIA69598.1"/>
    </source>
</evidence>
<dbReference type="InterPro" id="IPR005224">
    <property type="entry name" value="SfsA"/>
</dbReference>
<dbReference type="NCBIfam" id="TIGR00230">
    <property type="entry name" value="sfsA"/>
    <property type="match status" value="1"/>
</dbReference>
<dbReference type="Pfam" id="PF03749">
    <property type="entry name" value="SfsA"/>
    <property type="match status" value="1"/>
</dbReference>
<reference evidence="4" key="1">
    <citation type="submission" date="2020-03" db="EMBL/GenBank/DDBJ databases">
        <title>Genome of Pelagibius litoralis DSM 21314T.</title>
        <authorList>
            <person name="Wang G."/>
        </authorList>
    </citation>
    <scope>NUCLEOTIDE SEQUENCE</scope>
    <source>
        <strain evidence="4">DSM 21314</strain>
    </source>
</reference>
<dbReference type="PANTHER" id="PTHR30545">
    <property type="entry name" value="SUGAR FERMENTATION STIMULATION PROTEIN A"/>
    <property type="match status" value="1"/>
</dbReference>
<dbReference type="Gene3D" id="3.40.1350.60">
    <property type="match status" value="1"/>
</dbReference>
<evidence type="ECO:0000259" key="3">
    <source>
        <dbReference type="Pfam" id="PF17746"/>
    </source>
</evidence>
<dbReference type="CDD" id="cd22359">
    <property type="entry name" value="SfsA-like_bacterial"/>
    <property type="match status" value="1"/>
</dbReference>
<evidence type="ECO:0000256" key="1">
    <source>
        <dbReference type="HAMAP-Rule" id="MF_00095"/>
    </source>
</evidence>
<dbReference type="HAMAP" id="MF_00095">
    <property type="entry name" value="SfsA"/>
    <property type="match status" value="1"/>
</dbReference>
<dbReference type="Proteomes" id="UP000761264">
    <property type="component" value="Unassembled WGS sequence"/>
</dbReference>
<organism evidence="4 5">
    <name type="scientific">Pelagibius litoralis</name>
    <dbReference type="NCBI Taxonomy" id="374515"/>
    <lineage>
        <taxon>Bacteria</taxon>
        <taxon>Pseudomonadati</taxon>
        <taxon>Pseudomonadota</taxon>
        <taxon>Alphaproteobacteria</taxon>
        <taxon>Rhodospirillales</taxon>
        <taxon>Rhodovibrionaceae</taxon>
        <taxon>Pelagibius</taxon>
    </lineage>
</organism>
<name>A0A967K729_9PROT</name>
<feature type="domain" description="SfsA N-terminal OB" evidence="3">
    <location>
        <begin position="13"/>
        <end position="79"/>
    </location>
</feature>
<dbReference type="InterPro" id="IPR040452">
    <property type="entry name" value="SfsA_C"/>
</dbReference>
<dbReference type="Gene3D" id="2.40.50.580">
    <property type="match status" value="1"/>
</dbReference>